<keyword evidence="1" id="KW-0732">Signal</keyword>
<dbReference type="Proteomes" id="UP000828236">
    <property type="component" value="Unassembled WGS sequence"/>
</dbReference>
<sequence length="267" mass="30493">MSKLILLSITLMVIYGSFIVTVAQLNVDQEEARRLCQSMYRIEADVEGTFFLNYHCQLQCNFTGRTRIQEVNSGQSCRPDSMEADRIDYRCQSGRCLPRQVPSHHQGPPTSPIVVPVPSRQIGHLTILSTKAELTTPELDTYLMICVLNNVAEPIHHLPLEDHYWLNRCHSCSSDLVRETRTPRYISPCPMSERYPINQNSRIIFEIWTHNSTQTLRTPNGKPGQFIGGAHLRLKELIDRRNLGRPYSMHISDGITTGTITTEIDWS</sequence>
<evidence type="ECO:0000313" key="2">
    <source>
        <dbReference type="EMBL" id="KAH7641015.1"/>
    </source>
</evidence>
<reference evidence="2" key="1">
    <citation type="submission" date="2020-06" db="EMBL/GenBank/DDBJ databases">
        <authorList>
            <person name="Ji K."/>
            <person name="Li J."/>
        </authorList>
    </citation>
    <scope>NUCLEOTIDE SEQUENCE</scope>
    <source>
        <strain evidence="2">JKM2019</strain>
        <tissue evidence="2">Whole body</tissue>
    </source>
</reference>
<reference evidence="2" key="2">
    <citation type="journal article" date="2021" name="World Allergy Organ. J.">
        <title>Chromosome-level assembly of Dermatophagoides farinae genome and transcriptome reveals two novel allergens Der f 37 and Der f 39.</title>
        <authorList>
            <person name="Chen J."/>
            <person name="Cai Z."/>
            <person name="Fan D."/>
            <person name="Hu J."/>
            <person name="Hou Y."/>
            <person name="He Y."/>
            <person name="Zhang Z."/>
            <person name="Zhao Z."/>
            <person name="Gao P."/>
            <person name="Hu W."/>
            <person name="Sun J."/>
            <person name="Li J."/>
            <person name="Ji K."/>
        </authorList>
    </citation>
    <scope>NUCLEOTIDE SEQUENCE</scope>
    <source>
        <strain evidence="2">JKM2019</strain>
    </source>
</reference>
<evidence type="ECO:0000256" key="1">
    <source>
        <dbReference type="SAM" id="SignalP"/>
    </source>
</evidence>
<accession>A0A9D4P0V7</accession>
<dbReference type="OrthoDB" id="6490342at2759"/>
<dbReference type="EMBL" id="SDOV01000005">
    <property type="protein sequence ID" value="KAH7641015.1"/>
    <property type="molecule type" value="Genomic_DNA"/>
</dbReference>
<protein>
    <submittedName>
        <fullName evidence="2">Uncharacterized protein</fullName>
    </submittedName>
</protein>
<feature type="signal peptide" evidence="1">
    <location>
        <begin position="1"/>
        <end position="16"/>
    </location>
</feature>
<dbReference type="AlphaFoldDB" id="A0A9D4P0V7"/>
<comment type="caution">
    <text evidence="2">The sequence shown here is derived from an EMBL/GenBank/DDBJ whole genome shotgun (WGS) entry which is preliminary data.</text>
</comment>
<name>A0A9D4P0V7_DERFA</name>
<proteinExistence type="predicted"/>
<organism evidence="2">
    <name type="scientific">Dermatophagoides farinae</name>
    <name type="common">American house dust mite</name>
    <dbReference type="NCBI Taxonomy" id="6954"/>
    <lineage>
        <taxon>Eukaryota</taxon>
        <taxon>Metazoa</taxon>
        <taxon>Ecdysozoa</taxon>
        <taxon>Arthropoda</taxon>
        <taxon>Chelicerata</taxon>
        <taxon>Arachnida</taxon>
        <taxon>Acari</taxon>
        <taxon>Acariformes</taxon>
        <taxon>Sarcoptiformes</taxon>
        <taxon>Astigmata</taxon>
        <taxon>Psoroptidia</taxon>
        <taxon>Analgoidea</taxon>
        <taxon>Pyroglyphidae</taxon>
        <taxon>Dermatophagoidinae</taxon>
        <taxon>Dermatophagoides</taxon>
    </lineage>
</organism>
<gene>
    <name evidence="2" type="ORF">HUG17_8484</name>
</gene>
<feature type="chain" id="PRO_5038418063" evidence="1">
    <location>
        <begin position="17"/>
        <end position="267"/>
    </location>
</feature>